<evidence type="ECO:0000313" key="1">
    <source>
        <dbReference type="EMBL" id="SDG71586.1"/>
    </source>
</evidence>
<evidence type="ECO:0000313" key="2">
    <source>
        <dbReference type="Proteomes" id="UP000217076"/>
    </source>
</evidence>
<name>A0A1G7WI18_9PROT</name>
<protein>
    <submittedName>
        <fullName evidence="1">Uncharacterized protein</fullName>
    </submittedName>
</protein>
<reference evidence="2" key="1">
    <citation type="submission" date="2016-10" db="EMBL/GenBank/DDBJ databases">
        <authorList>
            <person name="Varghese N."/>
            <person name="Submissions S."/>
        </authorList>
    </citation>
    <scope>NUCLEOTIDE SEQUENCE [LARGE SCALE GENOMIC DNA]</scope>
    <source>
        <strain evidence="2">930I</strain>
    </source>
</reference>
<dbReference type="OrthoDB" id="14876at2"/>
<dbReference type="STRING" id="83401.SAMN05421742_102206"/>
<accession>A0A1G7WI18</accession>
<keyword evidence="2" id="KW-1185">Reference proteome</keyword>
<proteinExistence type="predicted"/>
<organism evidence="1 2">
    <name type="scientific">Roseospirillum parvum</name>
    <dbReference type="NCBI Taxonomy" id="83401"/>
    <lineage>
        <taxon>Bacteria</taxon>
        <taxon>Pseudomonadati</taxon>
        <taxon>Pseudomonadota</taxon>
        <taxon>Alphaproteobacteria</taxon>
        <taxon>Rhodospirillales</taxon>
        <taxon>Rhodospirillaceae</taxon>
        <taxon>Roseospirillum</taxon>
    </lineage>
</organism>
<dbReference type="EMBL" id="FNCV01000002">
    <property type="protein sequence ID" value="SDG71586.1"/>
    <property type="molecule type" value="Genomic_DNA"/>
</dbReference>
<dbReference type="RefSeq" id="WP_143130930.1">
    <property type="nucleotide sequence ID" value="NZ_FNCV01000002.1"/>
</dbReference>
<dbReference type="AlphaFoldDB" id="A0A1G7WI18"/>
<dbReference type="Proteomes" id="UP000217076">
    <property type="component" value="Unassembled WGS sequence"/>
</dbReference>
<sequence length="145" mass="15195">MMGSLRRTTDSGIRRIGRAGRAAALACALWLGATPALLPGANPALGADSFLKGFDDLPLPAGFSALDDPPPTVFDSAYGRLAEAYARGPGPAAKARAFYADTLPQLGWTALPGDPLGFQRGNERLRLDFTSQGGSLLIHFSLKPN</sequence>
<gene>
    <name evidence="1" type="ORF">SAMN05421742_102206</name>
</gene>